<gene>
    <name evidence="3" type="ORF">ACFQE1_21975</name>
</gene>
<dbReference type="InterPro" id="IPR055768">
    <property type="entry name" value="DUF7344"/>
</dbReference>
<protein>
    <recommendedName>
        <fullName evidence="2">DUF7344 domain-containing protein</fullName>
    </recommendedName>
</protein>
<evidence type="ECO:0000313" key="3">
    <source>
        <dbReference type="EMBL" id="MFC6726997.1"/>
    </source>
</evidence>
<evidence type="ECO:0000313" key="4">
    <source>
        <dbReference type="Proteomes" id="UP001596328"/>
    </source>
</evidence>
<keyword evidence="4" id="KW-1185">Reference proteome</keyword>
<feature type="non-terminal residue" evidence="3">
    <location>
        <position position="158"/>
    </location>
</feature>
<dbReference type="EMBL" id="JBHSWU010001581">
    <property type="protein sequence ID" value="MFC6726997.1"/>
    <property type="molecule type" value="Genomic_DNA"/>
</dbReference>
<comment type="caution">
    <text evidence="3">The sequence shown here is derived from an EMBL/GenBank/DDBJ whole genome shotgun (WGS) entry which is preliminary data.</text>
</comment>
<sequence length="158" mass="17328">MFDALSNRRRRYALHYLGQRAGESVAVSSLSGQVAAWENDKPVGSLTRPERKRVHTALQQFHLPKLDDHGFVDYDVRRGRVELGAAATELDVYPAVAAEREFPWGPYYAALSSIGGLVLLGHWIGAFPAVVPFEGSLAPILAAMLVSALIQTWSGRRA</sequence>
<name>A0ABD5S7L3_9EURY</name>
<keyword evidence="1" id="KW-1133">Transmembrane helix</keyword>
<keyword evidence="1" id="KW-0812">Transmembrane</keyword>
<evidence type="ECO:0000259" key="2">
    <source>
        <dbReference type="Pfam" id="PF24035"/>
    </source>
</evidence>
<organism evidence="3 4">
    <name type="scientific">Halobium palmae</name>
    <dbReference type="NCBI Taxonomy" id="1776492"/>
    <lineage>
        <taxon>Archaea</taxon>
        <taxon>Methanobacteriati</taxon>
        <taxon>Methanobacteriota</taxon>
        <taxon>Stenosarchaea group</taxon>
        <taxon>Halobacteria</taxon>
        <taxon>Halobacteriales</taxon>
        <taxon>Haloferacaceae</taxon>
        <taxon>Halobium</taxon>
    </lineage>
</organism>
<reference evidence="3 4" key="1">
    <citation type="journal article" date="2019" name="Int. J. Syst. Evol. Microbiol.">
        <title>The Global Catalogue of Microorganisms (GCM) 10K type strain sequencing project: providing services to taxonomists for standard genome sequencing and annotation.</title>
        <authorList>
            <consortium name="The Broad Institute Genomics Platform"/>
            <consortium name="The Broad Institute Genome Sequencing Center for Infectious Disease"/>
            <person name="Wu L."/>
            <person name="Ma J."/>
        </authorList>
    </citation>
    <scope>NUCLEOTIDE SEQUENCE [LARGE SCALE GENOMIC DNA]</scope>
    <source>
        <strain evidence="3 4">NBRC 111368</strain>
    </source>
</reference>
<feature type="domain" description="DUF7344" evidence="2">
    <location>
        <begin position="2"/>
        <end position="82"/>
    </location>
</feature>
<feature type="transmembrane region" description="Helical" evidence="1">
    <location>
        <begin position="137"/>
        <end position="154"/>
    </location>
</feature>
<proteinExistence type="predicted"/>
<dbReference type="AlphaFoldDB" id="A0ABD5S7L3"/>
<evidence type="ECO:0000256" key="1">
    <source>
        <dbReference type="SAM" id="Phobius"/>
    </source>
</evidence>
<accession>A0ABD5S7L3</accession>
<dbReference type="Pfam" id="PF24035">
    <property type="entry name" value="DUF7344"/>
    <property type="match status" value="1"/>
</dbReference>
<keyword evidence="1" id="KW-0472">Membrane</keyword>
<feature type="transmembrane region" description="Helical" evidence="1">
    <location>
        <begin position="107"/>
        <end position="131"/>
    </location>
</feature>
<dbReference type="Proteomes" id="UP001596328">
    <property type="component" value="Unassembled WGS sequence"/>
</dbReference>